<comment type="caution">
    <text evidence="2">The sequence shown here is derived from an EMBL/GenBank/DDBJ whole genome shotgun (WGS) entry which is preliminary data.</text>
</comment>
<organism evidence="2 3">
    <name type="scientific">Streptomyces toyocaensis</name>
    <dbReference type="NCBI Taxonomy" id="55952"/>
    <lineage>
        <taxon>Bacteria</taxon>
        <taxon>Bacillati</taxon>
        <taxon>Actinomycetota</taxon>
        <taxon>Actinomycetes</taxon>
        <taxon>Kitasatosporales</taxon>
        <taxon>Streptomycetaceae</taxon>
        <taxon>Streptomyces</taxon>
    </lineage>
</organism>
<evidence type="ECO:0000313" key="2">
    <source>
        <dbReference type="EMBL" id="KES08887.1"/>
    </source>
</evidence>
<dbReference type="RefSeq" id="WP_037926855.1">
    <property type="nucleotide sequence ID" value="NZ_JBFADL010000003.1"/>
</dbReference>
<name>A0A081XZB4_STRTO</name>
<dbReference type="eggNOG" id="COG0443">
    <property type="taxonomic scope" value="Bacteria"/>
</dbReference>
<dbReference type="Proteomes" id="UP000028341">
    <property type="component" value="Unassembled WGS sequence"/>
</dbReference>
<dbReference type="EMBL" id="JFCB01000001">
    <property type="protein sequence ID" value="KES08887.1"/>
    <property type="molecule type" value="Genomic_DNA"/>
</dbReference>
<reference evidence="2 3" key="1">
    <citation type="submission" date="2014-02" db="EMBL/GenBank/DDBJ databases">
        <title>The genome announcement of Streptomyces toyocaensis NRRL15009.</title>
        <authorList>
            <person name="Hong H.-J."/>
            <person name="Kwun M.J."/>
        </authorList>
    </citation>
    <scope>NUCLEOTIDE SEQUENCE [LARGE SCALE GENOMIC DNA]</scope>
    <source>
        <strain evidence="2 3">NRRL 15009</strain>
    </source>
</reference>
<dbReference type="Pfam" id="PF11977">
    <property type="entry name" value="RNase_Zc3h12a"/>
    <property type="match status" value="1"/>
</dbReference>
<sequence length="89" mass="9315">MSSRSAEAIAAGTVVQPPAGTEGRGDALVISIAEEVDGVIVSNDNFAPFQKANPWLLDIGRVLGATQSQGVWVFNPRRPNATGAAGRRR</sequence>
<dbReference type="AlphaFoldDB" id="A0A081XZB4"/>
<gene>
    <name evidence="2" type="ORF">BU52_02225</name>
</gene>
<evidence type="ECO:0000313" key="3">
    <source>
        <dbReference type="Proteomes" id="UP000028341"/>
    </source>
</evidence>
<dbReference type="InterPro" id="IPR021869">
    <property type="entry name" value="RNase_Zc3h12_NYN"/>
</dbReference>
<accession>A0A081XZB4</accession>
<keyword evidence="3" id="KW-1185">Reference proteome</keyword>
<dbReference type="STRING" id="55952.BU52_02225"/>
<proteinExistence type="predicted"/>
<protein>
    <recommendedName>
        <fullName evidence="1">RNase NYN domain-containing protein</fullName>
    </recommendedName>
</protein>
<feature type="domain" description="RNase NYN" evidence="1">
    <location>
        <begin position="25"/>
        <end position="57"/>
    </location>
</feature>
<evidence type="ECO:0000259" key="1">
    <source>
        <dbReference type="Pfam" id="PF11977"/>
    </source>
</evidence>